<dbReference type="EMBL" id="ML991905">
    <property type="protein sequence ID" value="KAF2228623.1"/>
    <property type="molecule type" value="Genomic_DNA"/>
</dbReference>
<evidence type="ECO:0000256" key="1">
    <source>
        <dbReference type="ARBA" id="ARBA00004651"/>
    </source>
</evidence>
<reference evidence="12" key="1">
    <citation type="journal article" date="2020" name="Stud. Mycol.">
        <title>101 Dothideomycetes genomes: a test case for predicting lifestyles and emergence of pathogens.</title>
        <authorList>
            <person name="Haridas S."/>
            <person name="Albert R."/>
            <person name="Binder M."/>
            <person name="Bloem J."/>
            <person name="Labutti K."/>
            <person name="Salamov A."/>
            <person name="Andreopoulos B."/>
            <person name="Baker S."/>
            <person name="Barry K."/>
            <person name="Bills G."/>
            <person name="Bluhm B."/>
            <person name="Cannon C."/>
            <person name="Castanera R."/>
            <person name="Culley D."/>
            <person name="Daum C."/>
            <person name="Ezra D."/>
            <person name="Gonzalez J."/>
            <person name="Henrissat B."/>
            <person name="Kuo A."/>
            <person name="Liang C."/>
            <person name="Lipzen A."/>
            <person name="Lutzoni F."/>
            <person name="Magnuson J."/>
            <person name="Mondo S."/>
            <person name="Nolan M."/>
            <person name="Ohm R."/>
            <person name="Pangilinan J."/>
            <person name="Park H.-J."/>
            <person name="Ramirez L."/>
            <person name="Alfaro M."/>
            <person name="Sun H."/>
            <person name="Tritt A."/>
            <person name="Yoshinaga Y."/>
            <person name="Zwiers L.-H."/>
            <person name="Turgeon B."/>
            <person name="Goodwin S."/>
            <person name="Spatafora J."/>
            <person name="Crous P."/>
            <person name="Grigoriev I."/>
        </authorList>
    </citation>
    <scope>NUCLEOTIDE SEQUENCE</scope>
    <source>
        <strain evidence="12">Tuck. ex Michener</strain>
    </source>
</reference>
<name>A0A6A6GTI1_VIRVR</name>
<feature type="compositionally biased region" description="Polar residues" evidence="10">
    <location>
        <begin position="29"/>
        <end position="45"/>
    </location>
</feature>
<evidence type="ECO:0000256" key="4">
    <source>
        <dbReference type="ARBA" id="ARBA00022475"/>
    </source>
</evidence>
<keyword evidence="6 11" id="KW-1133">Transmembrane helix</keyword>
<feature type="transmembrane region" description="Helical" evidence="11">
    <location>
        <begin position="227"/>
        <end position="251"/>
    </location>
</feature>
<keyword evidence="5 11" id="KW-0812">Transmembrane</keyword>
<feature type="transmembrane region" description="Helical" evidence="11">
    <location>
        <begin position="402"/>
        <end position="422"/>
    </location>
</feature>
<evidence type="ECO:0000256" key="6">
    <source>
        <dbReference type="ARBA" id="ARBA00022989"/>
    </source>
</evidence>
<feature type="compositionally biased region" description="Basic and acidic residues" evidence="10">
    <location>
        <begin position="54"/>
        <end position="72"/>
    </location>
</feature>
<dbReference type="Gene3D" id="1.50.10.150">
    <property type="entry name" value="Voltage-dependent anion channel"/>
    <property type="match status" value="1"/>
</dbReference>
<evidence type="ECO:0000313" key="12">
    <source>
        <dbReference type="EMBL" id="KAF2228623.1"/>
    </source>
</evidence>
<feature type="region of interest" description="Disordered" evidence="10">
    <location>
        <begin position="29"/>
        <end position="72"/>
    </location>
</feature>
<feature type="transmembrane region" description="Helical" evidence="11">
    <location>
        <begin position="191"/>
        <end position="215"/>
    </location>
</feature>
<feature type="transmembrane region" description="Helical" evidence="11">
    <location>
        <begin position="339"/>
        <end position="366"/>
    </location>
</feature>
<evidence type="ECO:0000313" key="13">
    <source>
        <dbReference type="Proteomes" id="UP000800092"/>
    </source>
</evidence>
<gene>
    <name evidence="12" type="ORF">EV356DRAFT_476820</name>
</gene>
<dbReference type="InterPro" id="IPR038665">
    <property type="entry name" value="Voltage-dep_anion_channel_sf"/>
</dbReference>
<dbReference type="InterPro" id="IPR051629">
    <property type="entry name" value="Sulfite_efflux_TDT"/>
</dbReference>
<keyword evidence="4" id="KW-1003">Cell membrane</keyword>
<proteinExistence type="inferred from homology"/>
<dbReference type="PANTHER" id="PTHR31686">
    <property type="match status" value="1"/>
</dbReference>
<evidence type="ECO:0000256" key="8">
    <source>
        <dbReference type="ARBA" id="ARBA00056100"/>
    </source>
</evidence>
<protein>
    <recommendedName>
        <fullName evidence="9">Sulfite efflux pump SSU1</fullName>
    </recommendedName>
</protein>
<feature type="transmembrane region" description="Helical" evidence="11">
    <location>
        <begin position="115"/>
        <end position="140"/>
    </location>
</feature>
<dbReference type="Pfam" id="PF03595">
    <property type="entry name" value="SLAC1"/>
    <property type="match status" value="1"/>
</dbReference>
<dbReference type="OrthoDB" id="1099at2759"/>
<dbReference type="PANTHER" id="PTHR31686:SF1">
    <property type="entry name" value="SULFITE EFFLUX PUMP SSU1"/>
    <property type="match status" value="1"/>
</dbReference>
<comment type="function">
    <text evidence="8">Sulphite efflux pump required for the secretion of sulphite as a reducing agent. In the presence of sulphite, cystine in keratin is directly cleaved to cysteine and S-sulphocysteine, and thereby, reduced proteins become accessible to hydrolysis by a variety of secreted endo- and exoproteases. Excretion of sulphite mediated by an efflux pump also represents a detoxification pathway for dermatophytes during infection of the epidermal stratum corneum, hair and nails, which are rich in cysteine.</text>
</comment>
<sequence length="464" mass="52175">MEDSISTCNNDSDCPDHYHVENTLVVNEKTSSQIRPSLKGEQNNRSNERTLGLRLDREKGGTHGGEKQHDTVAYDPQDRGFRRIIRNFTPSWFIITMSTGVVSILLHQLPYNGKWLQIISVIFFVLNLVLFLLFTFISCLRYVLHPEIFPAVLRHPHQSLFIATFPVGLATIINMTVLVCAPAWGRGMATLAWVLWWIDSLMALATCFHLTFVIMSNRRSELEEMTALYLIPIVAVVIAATSGCLVAGAIPNHKHRLWTLIISYIFWGIGTPLSWIILTLYFLRMTLHKPLKREVIVSLLLPIGPLGLSGFSIILLGKLAKRLFPLQGSLPNVANAGDIFYTLGFLLGLILWSFAIVWFVVAVSMIATAGRFPFNMGWWGFIFPVGVFTLLTITIGEELESRFFKVLSCVLTLMCVIAWLAIAGKTIQNSLLGKMFFAPCLGTDLYLTKLRKEKIDSRTPKEVV</sequence>
<organism evidence="12 13">
    <name type="scientific">Viridothelium virens</name>
    <name type="common">Speckled blister lichen</name>
    <name type="synonym">Trypethelium virens</name>
    <dbReference type="NCBI Taxonomy" id="1048519"/>
    <lineage>
        <taxon>Eukaryota</taxon>
        <taxon>Fungi</taxon>
        <taxon>Dikarya</taxon>
        <taxon>Ascomycota</taxon>
        <taxon>Pezizomycotina</taxon>
        <taxon>Dothideomycetes</taxon>
        <taxon>Dothideomycetes incertae sedis</taxon>
        <taxon>Trypetheliales</taxon>
        <taxon>Trypetheliaceae</taxon>
        <taxon>Viridothelium</taxon>
    </lineage>
</organism>
<dbReference type="FunFam" id="1.50.10.150:FF:000004">
    <property type="entry name" value="Malic acid transporter"/>
    <property type="match status" value="1"/>
</dbReference>
<accession>A0A6A6GTI1</accession>
<dbReference type="Proteomes" id="UP000800092">
    <property type="component" value="Unassembled WGS sequence"/>
</dbReference>
<keyword evidence="3" id="KW-0813">Transport</keyword>
<dbReference type="CDD" id="cd09318">
    <property type="entry name" value="TDT_SSU1"/>
    <property type="match status" value="1"/>
</dbReference>
<feature type="transmembrane region" description="Helical" evidence="11">
    <location>
        <begin position="160"/>
        <end position="185"/>
    </location>
</feature>
<keyword evidence="7 11" id="KW-0472">Membrane</keyword>
<feature type="transmembrane region" description="Helical" evidence="11">
    <location>
        <begin position="91"/>
        <end position="109"/>
    </location>
</feature>
<evidence type="ECO:0000256" key="9">
    <source>
        <dbReference type="ARBA" id="ARBA00072906"/>
    </source>
</evidence>
<dbReference type="GO" id="GO:0000319">
    <property type="term" value="F:sulfite transmembrane transporter activity"/>
    <property type="evidence" value="ECO:0007669"/>
    <property type="project" value="TreeGrafter"/>
</dbReference>
<evidence type="ECO:0000256" key="10">
    <source>
        <dbReference type="SAM" id="MobiDB-lite"/>
    </source>
</evidence>
<evidence type="ECO:0000256" key="2">
    <source>
        <dbReference type="ARBA" id="ARBA00008566"/>
    </source>
</evidence>
<comment type="similarity">
    <text evidence="2">Belongs to the tellurite-resistance/dicarboxylate transporter (TDT) family.</text>
</comment>
<feature type="transmembrane region" description="Helical" evidence="11">
    <location>
        <begin position="257"/>
        <end position="283"/>
    </location>
</feature>
<feature type="transmembrane region" description="Helical" evidence="11">
    <location>
        <begin position="295"/>
        <end position="319"/>
    </location>
</feature>
<keyword evidence="13" id="KW-1185">Reference proteome</keyword>
<dbReference type="AlphaFoldDB" id="A0A6A6GTI1"/>
<evidence type="ECO:0000256" key="5">
    <source>
        <dbReference type="ARBA" id="ARBA00022692"/>
    </source>
</evidence>
<evidence type="ECO:0000256" key="3">
    <source>
        <dbReference type="ARBA" id="ARBA00022448"/>
    </source>
</evidence>
<dbReference type="InterPro" id="IPR004695">
    <property type="entry name" value="SLAC1/Mae1/Ssu1/TehA"/>
</dbReference>
<dbReference type="GO" id="GO:0005886">
    <property type="term" value="C:plasma membrane"/>
    <property type="evidence" value="ECO:0007669"/>
    <property type="project" value="UniProtKB-SubCell"/>
</dbReference>
<comment type="subcellular location">
    <subcellularLocation>
        <location evidence="1">Cell membrane</location>
        <topology evidence="1">Multi-pass membrane protein</topology>
    </subcellularLocation>
</comment>
<evidence type="ECO:0000256" key="11">
    <source>
        <dbReference type="SAM" id="Phobius"/>
    </source>
</evidence>
<feature type="transmembrane region" description="Helical" evidence="11">
    <location>
        <begin position="378"/>
        <end position="396"/>
    </location>
</feature>
<evidence type="ECO:0000256" key="7">
    <source>
        <dbReference type="ARBA" id="ARBA00023136"/>
    </source>
</evidence>